<dbReference type="GO" id="GO:0008270">
    <property type="term" value="F:zinc ion binding"/>
    <property type="evidence" value="ECO:0007669"/>
    <property type="project" value="InterPro"/>
</dbReference>
<feature type="domain" description="Extradiol ring-cleavage dioxygenase class III enzyme subunit B" evidence="6">
    <location>
        <begin position="50"/>
        <end position="266"/>
    </location>
</feature>
<accession>A0A2G1W4X7</accession>
<keyword evidence="7" id="KW-0223">Dioxygenase</keyword>
<evidence type="ECO:0000313" key="7">
    <source>
        <dbReference type="EMBL" id="PHQ33699.1"/>
    </source>
</evidence>
<evidence type="ECO:0000313" key="8">
    <source>
        <dbReference type="Proteomes" id="UP000225740"/>
    </source>
</evidence>
<dbReference type="Pfam" id="PF02900">
    <property type="entry name" value="LigB"/>
    <property type="match status" value="1"/>
</dbReference>
<name>A0A2G1W4X7_9BACT</name>
<dbReference type="InterPro" id="IPR004183">
    <property type="entry name" value="Xdiol_dOase_suB"/>
</dbReference>
<dbReference type="PANTHER" id="PTHR30096:SF0">
    <property type="entry name" value="4,5-DOPA DIOXYGENASE EXTRADIOL-LIKE PROTEIN"/>
    <property type="match status" value="1"/>
</dbReference>
<dbReference type="EMBL" id="NIZW01000015">
    <property type="protein sequence ID" value="PHQ33699.1"/>
    <property type="molecule type" value="Genomic_DNA"/>
</dbReference>
<reference evidence="7 8" key="1">
    <citation type="submission" date="2017-06" db="EMBL/GenBank/DDBJ databases">
        <title>Description of Rhodopirellula bahusiensis sp. nov.</title>
        <authorList>
            <person name="Kizina J."/>
            <person name="Harder J."/>
        </authorList>
    </citation>
    <scope>NUCLEOTIDE SEQUENCE [LARGE SCALE GENOMIC DNA]</scope>
    <source>
        <strain evidence="7 8">SWK21</strain>
    </source>
</reference>
<dbReference type="GO" id="GO:0008198">
    <property type="term" value="F:ferrous iron binding"/>
    <property type="evidence" value="ECO:0007669"/>
    <property type="project" value="InterPro"/>
</dbReference>
<dbReference type="CDD" id="cd07363">
    <property type="entry name" value="45_DOPA_Dioxygenase"/>
    <property type="match status" value="1"/>
</dbReference>
<gene>
    <name evidence="7" type="ORF">CEE69_19200</name>
</gene>
<evidence type="ECO:0000256" key="2">
    <source>
        <dbReference type="ARBA" id="ARBA00007581"/>
    </source>
</evidence>
<keyword evidence="8" id="KW-1185">Reference proteome</keyword>
<dbReference type="OrthoDB" id="9790889at2"/>
<dbReference type="SUPFAM" id="SSF53213">
    <property type="entry name" value="LigB-like"/>
    <property type="match status" value="1"/>
</dbReference>
<comment type="cofactor">
    <cofactor evidence="1">
        <name>Zn(2+)</name>
        <dbReference type="ChEBI" id="CHEBI:29105"/>
    </cofactor>
</comment>
<proteinExistence type="inferred from homology"/>
<organism evidence="7 8">
    <name type="scientific">Rhodopirellula bahusiensis</name>
    <dbReference type="NCBI Taxonomy" id="2014065"/>
    <lineage>
        <taxon>Bacteria</taxon>
        <taxon>Pseudomonadati</taxon>
        <taxon>Planctomycetota</taxon>
        <taxon>Planctomycetia</taxon>
        <taxon>Pirellulales</taxon>
        <taxon>Pirellulaceae</taxon>
        <taxon>Rhodopirellula</taxon>
    </lineage>
</organism>
<dbReference type="NCBIfam" id="NF007914">
    <property type="entry name" value="PRK10628.1"/>
    <property type="match status" value="1"/>
</dbReference>
<dbReference type="PANTHER" id="PTHR30096">
    <property type="entry name" value="4,5-DOPA DIOXYGENASE EXTRADIOL-LIKE PROTEIN"/>
    <property type="match status" value="1"/>
</dbReference>
<sequence>MEWMKTMAMTSGAVTIGTSLRAMTDTLPEDGHVMPAFFIGHGSPMNALEDNEFTRGWKAEMANVRKPAAILCVSAHWLTRGTWVTAMDHPKTIHDFGGFPRELSEAQYTAPGLPELARRVSETVQGTPIGLDQDWGLDHGTWSVLKPVFPKADLPVVQVSIDLSKPGAWHYELAKELSNLRRRGVLILGSGNIVHNLRWMDGQRLDQGFDWALETNELTNRLILNRDHAKLCDYQSLGKSAARAIPTPDHYYPLLYTLALQGPQEDVKIFNDKAVLGSITMTSVRIG</sequence>
<dbReference type="Gene3D" id="3.40.830.10">
    <property type="entry name" value="LigB-like"/>
    <property type="match status" value="1"/>
</dbReference>
<evidence type="ECO:0000256" key="1">
    <source>
        <dbReference type="ARBA" id="ARBA00001947"/>
    </source>
</evidence>
<comment type="similarity">
    <text evidence="2">Belongs to the DODA-type extradiol aromatic ring-opening dioxygenase family.</text>
</comment>
<evidence type="ECO:0000259" key="6">
    <source>
        <dbReference type="Pfam" id="PF02900"/>
    </source>
</evidence>
<dbReference type="PIRSF" id="PIRSF006157">
    <property type="entry name" value="Doxgns_DODA"/>
    <property type="match status" value="1"/>
</dbReference>
<dbReference type="AlphaFoldDB" id="A0A2G1W4X7"/>
<dbReference type="GO" id="GO:0016702">
    <property type="term" value="F:oxidoreductase activity, acting on single donors with incorporation of molecular oxygen, incorporation of two atoms of oxygen"/>
    <property type="evidence" value="ECO:0007669"/>
    <property type="project" value="UniProtKB-ARBA"/>
</dbReference>
<dbReference type="Proteomes" id="UP000225740">
    <property type="component" value="Unassembled WGS sequence"/>
</dbReference>
<keyword evidence="5" id="KW-0560">Oxidoreductase</keyword>
<evidence type="ECO:0000256" key="5">
    <source>
        <dbReference type="ARBA" id="ARBA00023002"/>
    </source>
</evidence>
<comment type="caution">
    <text evidence="7">The sequence shown here is derived from an EMBL/GenBank/DDBJ whole genome shotgun (WGS) entry which is preliminary data.</text>
</comment>
<protein>
    <submittedName>
        <fullName evidence="7">4,5-DOPA dioxygenase extradiol</fullName>
    </submittedName>
</protein>
<keyword evidence="4" id="KW-0862">Zinc</keyword>
<dbReference type="InterPro" id="IPR014436">
    <property type="entry name" value="Extradiol_dOase_DODA"/>
</dbReference>
<evidence type="ECO:0000256" key="4">
    <source>
        <dbReference type="ARBA" id="ARBA00022833"/>
    </source>
</evidence>
<evidence type="ECO:0000256" key="3">
    <source>
        <dbReference type="ARBA" id="ARBA00022723"/>
    </source>
</evidence>
<keyword evidence="3" id="KW-0479">Metal-binding</keyword>